<keyword evidence="3" id="KW-1185">Reference proteome</keyword>
<name>A0A075R2D3_BRELA</name>
<protein>
    <submittedName>
        <fullName evidence="2">Uncharacterized protein</fullName>
    </submittedName>
</protein>
<feature type="chain" id="PRO_5001709058" evidence="1">
    <location>
        <begin position="29"/>
        <end position="61"/>
    </location>
</feature>
<evidence type="ECO:0000256" key="1">
    <source>
        <dbReference type="SAM" id="SignalP"/>
    </source>
</evidence>
<dbReference type="EMBL" id="CP007806">
    <property type="protein sequence ID" value="AIG26019.1"/>
    <property type="molecule type" value="Genomic_DNA"/>
</dbReference>
<dbReference type="RefSeq" id="WP_003337873.1">
    <property type="nucleotide sequence ID" value="NZ_CP007806.1"/>
</dbReference>
<evidence type="ECO:0000313" key="2">
    <source>
        <dbReference type="EMBL" id="AIG26019.1"/>
    </source>
</evidence>
<organism evidence="2 3">
    <name type="scientific">Brevibacillus laterosporus LMG 15441</name>
    <dbReference type="NCBI Taxonomy" id="1042163"/>
    <lineage>
        <taxon>Bacteria</taxon>
        <taxon>Bacillati</taxon>
        <taxon>Bacillota</taxon>
        <taxon>Bacilli</taxon>
        <taxon>Bacillales</taxon>
        <taxon>Paenibacillaceae</taxon>
        <taxon>Brevibacillus</taxon>
    </lineage>
</organism>
<evidence type="ECO:0000313" key="3">
    <source>
        <dbReference type="Proteomes" id="UP000005850"/>
    </source>
</evidence>
<gene>
    <name evidence="2" type="ORF">BRLA_c016950</name>
</gene>
<dbReference type="Proteomes" id="UP000005850">
    <property type="component" value="Chromosome"/>
</dbReference>
<dbReference type="HOGENOM" id="CLU_2913436_0_0_9"/>
<feature type="signal peptide" evidence="1">
    <location>
        <begin position="1"/>
        <end position="28"/>
    </location>
</feature>
<accession>A0A075R2D3</accession>
<keyword evidence="1" id="KW-0732">Signal</keyword>
<proteinExistence type="predicted"/>
<reference evidence="2 3" key="1">
    <citation type="journal article" date="2011" name="J. Bacteriol.">
        <title>Genome sequence of Brevibacillus laterosporus LMG 15441, a pathogen of invertebrates.</title>
        <authorList>
            <person name="Djukic M."/>
            <person name="Poehlein A."/>
            <person name="Thurmer A."/>
            <person name="Daniel R."/>
        </authorList>
    </citation>
    <scope>NUCLEOTIDE SEQUENCE [LARGE SCALE GENOMIC DNA]</scope>
    <source>
        <strain evidence="2 3">LMG 15441</strain>
    </source>
</reference>
<dbReference type="KEGG" id="blr:BRLA_c016950"/>
<dbReference type="AlphaFoldDB" id="A0A075R2D3"/>
<sequence length="61" mass="6484">MKKLMGVFLTATLIVGGLVTISPKPTFATLCNPNGKTDCPVGPHPKCPPAPRGNMQEMCSW</sequence>